<keyword evidence="3" id="KW-0645">Protease</keyword>
<evidence type="ECO:0000313" key="4">
    <source>
        <dbReference type="Proteomes" id="UP000198718"/>
    </source>
</evidence>
<proteinExistence type="predicted"/>
<reference evidence="3 4" key="1">
    <citation type="submission" date="2016-10" db="EMBL/GenBank/DDBJ databases">
        <authorList>
            <person name="de Groot N.N."/>
        </authorList>
    </citation>
    <scope>NUCLEOTIDE SEQUENCE [LARGE SCALE GENOMIC DNA]</scope>
    <source>
        <strain evidence="3 4">DSM 18346</strain>
    </source>
</reference>
<feature type="transmembrane region" description="Helical" evidence="1">
    <location>
        <begin position="12"/>
        <end position="31"/>
    </location>
</feature>
<dbReference type="GO" id="GO:0008233">
    <property type="term" value="F:peptidase activity"/>
    <property type="evidence" value="ECO:0007669"/>
    <property type="project" value="UniProtKB-KW"/>
</dbReference>
<dbReference type="OrthoDB" id="1807862at2"/>
<keyword evidence="4" id="KW-1185">Reference proteome</keyword>
<gene>
    <name evidence="3" type="ORF">SAMN05660472_01243</name>
</gene>
<keyword evidence="1" id="KW-0812">Transmembrane</keyword>
<protein>
    <submittedName>
        <fullName evidence="3">Membrane protein implicated in regulation of membrane protease activity</fullName>
    </submittedName>
</protein>
<dbReference type="EMBL" id="FNFP01000002">
    <property type="protein sequence ID" value="SDK41775.1"/>
    <property type="molecule type" value="Genomic_DNA"/>
</dbReference>
<feature type="transmembrane region" description="Helical" evidence="1">
    <location>
        <begin position="66"/>
        <end position="83"/>
    </location>
</feature>
<feature type="transmembrane region" description="Helical" evidence="1">
    <location>
        <begin position="90"/>
        <end position="111"/>
    </location>
</feature>
<evidence type="ECO:0000313" key="3">
    <source>
        <dbReference type="EMBL" id="SDK41775.1"/>
    </source>
</evidence>
<dbReference type="GO" id="GO:0006508">
    <property type="term" value="P:proteolysis"/>
    <property type="evidence" value="ECO:0007669"/>
    <property type="project" value="UniProtKB-KW"/>
</dbReference>
<accession>A0A1G9BS45</accession>
<feature type="domain" description="Membrane protein NfeD2 N-terminal transmembrane" evidence="2">
    <location>
        <begin position="3"/>
        <end position="120"/>
    </location>
</feature>
<keyword evidence="1" id="KW-0472">Membrane</keyword>
<sequence>MFKVFDICFKTGALFAVVSFALGQIFNFMGAGGDIDVDVDLDVDLDFDSDTDSHGSGNTVTPLKPVVITAFITVFGGVGLISLNRGIESFLATIIASASGLIVSTLLYKLVIVPLHKAQNTSAISQKELIGHRAKVKLEIKANVFGSIVYSKGGNTYSAPAKSREGVDIKRGEEVIIIAIEKGVYYVEKI</sequence>
<dbReference type="InterPro" id="IPR058653">
    <property type="entry name" value="NfeD2_TM"/>
</dbReference>
<dbReference type="InterPro" id="IPR012340">
    <property type="entry name" value="NA-bd_OB-fold"/>
</dbReference>
<evidence type="ECO:0000259" key="2">
    <source>
        <dbReference type="Pfam" id="PF25842"/>
    </source>
</evidence>
<name>A0A1G9BS45_9FIRM</name>
<evidence type="ECO:0000256" key="1">
    <source>
        <dbReference type="SAM" id="Phobius"/>
    </source>
</evidence>
<keyword evidence="3" id="KW-0378">Hydrolase</keyword>
<dbReference type="AlphaFoldDB" id="A0A1G9BS45"/>
<dbReference type="STRING" id="393762.SAMN05660472_01243"/>
<dbReference type="Gene3D" id="2.40.50.140">
    <property type="entry name" value="Nucleic acid-binding proteins"/>
    <property type="match status" value="1"/>
</dbReference>
<dbReference type="Proteomes" id="UP000198718">
    <property type="component" value="Unassembled WGS sequence"/>
</dbReference>
<dbReference type="Pfam" id="PF25842">
    <property type="entry name" value="NfeD_TM"/>
    <property type="match status" value="1"/>
</dbReference>
<keyword evidence="1" id="KW-1133">Transmembrane helix</keyword>
<dbReference type="RefSeq" id="WP_090552044.1">
    <property type="nucleotide sequence ID" value="NZ_FNFP01000002.1"/>
</dbReference>
<organism evidence="3 4">
    <name type="scientific">Natronincola ferrireducens</name>
    <dbReference type="NCBI Taxonomy" id="393762"/>
    <lineage>
        <taxon>Bacteria</taxon>
        <taxon>Bacillati</taxon>
        <taxon>Bacillota</taxon>
        <taxon>Clostridia</taxon>
        <taxon>Peptostreptococcales</taxon>
        <taxon>Natronincolaceae</taxon>
        <taxon>Natronincola</taxon>
    </lineage>
</organism>